<evidence type="ECO:0000256" key="1">
    <source>
        <dbReference type="SAM" id="MobiDB-lite"/>
    </source>
</evidence>
<dbReference type="EMBL" id="FWWU01000004">
    <property type="protein sequence ID" value="SMB79882.1"/>
    <property type="molecule type" value="Genomic_DNA"/>
</dbReference>
<evidence type="ECO:0000313" key="3">
    <source>
        <dbReference type="EMBL" id="SMB79882.1"/>
    </source>
</evidence>
<dbReference type="RefSeq" id="WP_084045591.1">
    <property type="nucleotide sequence ID" value="NZ_FWWU01000004.1"/>
</dbReference>
<dbReference type="Proteomes" id="UP000192582">
    <property type="component" value="Unassembled WGS sequence"/>
</dbReference>
<keyword evidence="2" id="KW-1133">Transmembrane helix</keyword>
<reference evidence="3 4" key="1">
    <citation type="submission" date="2017-04" db="EMBL/GenBank/DDBJ databases">
        <authorList>
            <person name="Afonso C.L."/>
            <person name="Miller P.J."/>
            <person name="Scott M.A."/>
            <person name="Spackman E."/>
            <person name="Goraichik I."/>
            <person name="Dimitrov K.M."/>
            <person name="Suarez D.L."/>
            <person name="Swayne D.E."/>
        </authorList>
    </citation>
    <scope>NUCLEOTIDE SEQUENCE [LARGE SCALE GENOMIC DNA]</scope>
    <source>
        <strain evidence="3 4">KR-140</strain>
    </source>
</reference>
<feature type="transmembrane region" description="Helical" evidence="2">
    <location>
        <begin position="32"/>
        <end position="51"/>
    </location>
</feature>
<feature type="transmembrane region" description="Helical" evidence="2">
    <location>
        <begin position="7"/>
        <end position="26"/>
    </location>
</feature>
<feature type="transmembrane region" description="Helical" evidence="2">
    <location>
        <begin position="86"/>
        <end position="103"/>
    </location>
</feature>
<sequence>MTDLSQTLRLLLGGVLLLLAVVPGVLPSVQLLSGLALCLTVPGVILMPGAMRREPVSYWTLVLTSSLLVTFTAALALLYLQALTRLGLLLLVAWLTGVGWAVARLSTRTRPPAAPPPATLPADAASGDRVEGQPETVSPLPERG</sequence>
<accession>A0A1W1UFT1</accession>
<proteinExistence type="predicted"/>
<protein>
    <recommendedName>
        <fullName evidence="5">DUF1616 domain-containing protein</fullName>
    </recommendedName>
</protein>
<keyword evidence="2" id="KW-0472">Membrane</keyword>
<feature type="region of interest" description="Disordered" evidence="1">
    <location>
        <begin position="108"/>
        <end position="144"/>
    </location>
</feature>
<evidence type="ECO:0008006" key="5">
    <source>
        <dbReference type="Google" id="ProtNLM"/>
    </source>
</evidence>
<evidence type="ECO:0000256" key="2">
    <source>
        <dbReference type="SAM" id="Phobius"/>
    </source>
</evidence>
<organism evidence="3 4">
    <name type="scientific">Deinococcus hopiensis KR-140</name>
    <dbReference type="NCBI Taxonomy" id="695939"/>
    <lineage>
        <taxon>Bacteria</taxon>
        <taxon>Thermotogati</taxon>
        <taxon>Deinococcota</taxon>
        <taxon>Deinococci</taxon>
        <taxon>Deinococcales</taxon>
        <taxon>Deinococcaceae</taxon>
        <taxon>Deinococcus</taxon>
    </lineage>
</organism>
<dbReference type="STRING" id="695939.SAMN00790413_05353"/>
<keyword evidence="2" id="KW-0812">Transmembrane</keyword>
<feature type="transmembrane region" description="Helical" evidence="2">
    <location>
        <begin position="58"/>
        <end position="80"/>
    </location>
</feature>
<keyword evidence="4" id="KW-1185">Reference proteome</keyword>
<gene>
    <name evidence="3" type="ORF">SAMN00790413_05353</name>
</gene>
<dbReference type="AlphaFoldDB" id="A0A1W1UFT1"/>
<name>A0A1W1UFT1_9DEIO</name>
<evidence type="ECO:0000313" key="4">
    <source>
        <dbReference type="Proteomes" id="UP000192582"/>
    </source>
</evidence>